<gene>
    <name evidence="5" type="ORF">RU93_GL000622</name>
</gene>
<dbReference type="SMART" id="SM01217">
    <property type="entry name" value="Fn3_like"/>
    <property type="match status" value="1"/>
</dbReference>
<dbReference type="GO" id="GO:0009044">
    <property type="term" value="F:xylan 1,4-beta-xylosidase activity"/>
    <property type="evidence" value="ECO:0007669"/>
    <property type="project" value="InterPro"/>
</dbReference>
<comment type="similarity">
    <text evidence="1">Belongs to the glycosyl hydrolase 3 family.</text>
</comment>
<evidence type="ECO:0000313" key="6">
    <source>
        <dbReference type="Proteomes" id="UP000182149"/>
    </source>
</evidence>
<accession>A0A1L8QQ76</accession>
<dbReference type="Gene3D" id="3.20.20.300">
    <property type="entry name" value="Glycoside hydrolase, family 3, N-terminal domain"/>
    <property type="match status" value="1"/>
</dbReference>
<dbReference type="Pfam" id="PF00933">
    <property type="entry name" value="Glyco_hydro_3"/>
    <property type="match status" value="1"/>
</dbReference>
<proteinExistence type="inferred from homology"/>
<protein>
    <recommendedName>
        <fullName evidence="4">Fibronectin type III-like domain-containing protein</fullName>
    </recommendedName>
</protein>
<keyword evidence="6" id="KW-1185">Reference proteome</keyword>
<dbReference type="InterPro" id="IPR013783">
    <property type="entry name" value="Ig-like_fold"/>
</dbReference>
<dbReference type="InterPro" id="IPR044993">
    <property type="entry name" value="BXL"/>
</dbReference>
<keyword evidence="2" id="KW-0732">Signal</keyword>
<keyword evidence="3" id="KW-0378">Hydrolase</keyword>
<evidence type="ECO:0000256" key="2">
    <source>
        <dbReference type="ARBA" id="ARBA00022729"/>
    </source>
</evidence>
<dbReference type="InterPro" id="IPR036962">
    <property type="entry name" value="Glyco_hydro_3_N_sf"/>
</dbReference>
<dbReference type="InterPro" id="IPR001764">
    <property type="entry name" value="Glyco_hydro_3_N"/>
</dbReference>
<evidence type="ECO:0000313" key="5">
    <source>
        <dbReference type="EMBL" id="OJG09639.1"/>
    </source>
</evidence>
<dbReference type="Gene3D" id="2.60.40.10">
    <property type="entry name" value="Immunoglobulins"/>
    <property type="match status" value="1"/>
</dbReference>
<dbReference type="Gene3D" id="3.40.50.1700">
    <property type="entry name" value="Glycoside hydrolase family 3 C-terminal domain"/>
    <property type="match status" value="1"/>
</dbReference>
<dbReference type="InterPro" id="IPR002772">
    <property type="entry name" value="Glyco_hydro_3_C"/>
</dbReference>
<sequence length="716" mass="79867">MKEGGNDVISHEMAREKAIEIVNNMTLEEKIDQINFRSPEIERLNISDYNYWNEGLHGVARAGVATVFPQAIGLAAMFDEALMEQVASVIATEGRAKYNQYHKESDNDIYKGLTYWSPNINIFRDPRWGRGQETYGEDPFLTARLGVAFIKGLQGSGPYLKLAACAKHFAVHSGPEADRHSFDAKVDKKDLYETYLPAFESAVKEADVESFMGAYNAVNGVPCCVDPFLIQDVLRGEWGFKGHVVSDFGALEDVDQNHRYTNSPEETMALAMKIGCNLCAGNISHHLRAALEQGLVTEEEITSSVIELYTTRVRLGMFDEANEFNAIPYEVNDCEEHREFSLDIAKKSMVLLKNDHFLPLEKEKISSIAVIGPNAYSIEALQGNYFGTASRNYTFLEGIQNEVQESARVYYALGSHLFSEHAESSLSRKNERESEAVIAAKHADLSILCLGLDPTIEGEQGDSGNVYGSGDKETLFLPSVQERLLRKILDIGKPVVVLISAGSAISLNGLENHPQLKAILHTWYPGSQGGTAVADILFGKTSPSGKLPVTFYHNTDHLPDFSDYSMKKRTYRYLEEEALYPFGYGLTYSNVKLANLEVEEENQQMIVSCQIHNNGHYPIEEVIQVYAKTNSPYEVLNEKLVGFERVALNADETKSVQISIPMKQLEIVTNDGEKKLDGDHVIMKVNIVSPSEKGEALTGVQTLNKKVNFKYVQKEF</sequence>
<reference evidence="5 6" key="1">
    <citation type="submission" date="2014-12" db="EMBL/GenBank/DDBJ databases">
        <title>Draft genome sequences of 29 type strains of Enterococci.</title>
        <authorList>
            <person name="Zhong Z."/>
            <person name="Sun Z."/>
            <person name="Liu W."/>
            <person name="Zhang W."/>
            <person name="Zhang H."/>
        </authorList>
    </citation>
    <scope>NUCLEOTIDE SEQUENCE [LARGE SCALE GENOMIC DNA]</scope>
    <source>
        <strain evidence="5 6">DSM 17690</strain>
    </source>
</reference>
<evidence type="ECO:0000259" key="4">
    <source>
        <dbReference type="SMART" id="SM01217"/>
    </source>
</evidence>
<dbReference type="InterPro" id="IPR036881">
    <property type="entry name" value="Glyco_hydro_3_C_sf"/>
</dbReference>
<dbReference type="PRINTS" id="PR00133">
    <property type="entry name" value="GLHYDRLASE3"/>
</dbReference>
<dbReference type="Pfam" id="PF01915">
    <property type="entry name" value="Glyco_hydro_3_C"/>
    <property type="match status" value="1"/>
</dbReference>
<dbReference type="Pfam" id="PF14310">
    <property type="entry name" value="Fn3-like"/>
    <property type="match status" value="1"/>
</dbReference>
<name>A0A1L8QQ76_9ENTE</name>
<evidence type="ECO:0000256" key="3">
    <source>
        <dbReference type="ARBA" id="ARBA00022801"/>
    </source>
</evidence>
<dbReference type="OrthoDB" id="9805821at2"/>
<dbReference type="GO" id="GO:0031222">
    <property type="term" value="P:arabinan catabolic process"/>
    <property type="evidence" value="ECO:0007669"/>
    <property type="project" value="TreeGrafter"/>
</dbReference>
<dbReference type="Proteomes" id="UP000182149">
    <property type="component" value="Unassembled WGS sequence"/>
</dbReference>
<evidence type="ECO:0000256" key="1">
    <source>
        <dbReference type="ARBA" id="ARBA00005336"/>
    </source>
</evidence>
<dbReference type="EMBL" id="JXKD01000014">
    <property type="protein sequence ID" value="OJG09639.1"/>
    <property type="molecule type" value="Genomic_DNA"/>
</dbReference>
<dbReference type="GO" id="GO:0045493">
    <property type="term" value="P:xylan catabolic process"/>
    <property type="evidence" value="ECO:0007669"/>
    <property type="project" value="InterPro"/>
</dbReference>
<dbReference type="InterPro" id="IPR026891">
    <property type="entry name" value="Fn3-like"/>
</dbReference>
<dbReference type="GO" id="GO:0046556">
    <property type="term" value="F:alpha-L-arabinofuranosidase activity"/>
    <property type="evidence" value="ECO:0007669"/>
    <property type="project" value="TreeGrafter"/>
</dbReference>
<dbReference type="SUPFAM" id="SSF51445">
    <property type="entry name" value="(Trans)glycosidases"/>
    <property type="match status" value="1"/>
</dbReference>
<dbReference type="PANTHER" id="PTHR42721">
    <property type="entry name" value="SUGAR HYDROLASE-RELATED"/>
    <property type="match status" value="1"/>
</dbReference>
<dbReference type="PANTHER" id="PTHR42721:SF3">
    <property type="entry name" value="BETA-D-XYLOSIDASE 5-RELATED"/>
    <property type="match status" value="1"/>
</dbReference>
<comment type="caution">
    <text evidence="5">The sequence shown here is derived from an EMBL/GenBank/DDBJ whole genome shotgun (WGS) entry which is preliminary data.</text>
</comment>
<dbReference type="InterPro" id="IPR017853">
    <property type="entry name" value="GH"/>
</dbReference>
<feature type="domain" description="Fibronectin type III-like" evidence="4">
    <location>
        <begin position="621"/>
        <end position="689"/>
    </location>
</feature>
<organism evidence="5 6">
    <name type="scientific">Enterococcus aquimarinus</name>
    <dbReference type="NCBI Taxonomy" id="328396"/>
    <lineage>
        <taxon>Bacteria</taxon>
        <taxon>Bacillati</taxon>
        <taxon>Bacillota</taxon>
        <taxon>Bacilli</taxon>
        <taxon>Lactobacillales</taxon>
        <taxon>Enterococcaceae</taxon>
        <taxon>Enterococcus</taxon>
    </lineage>
</organism>
<dbReference type="AlphaFoldDB" id="A0A1L8QQ76"/>
<dbReference type="RefSeq" id="WP_071875323.1">
    <property type="nucleotide sequence ID" value="NZ_JBHSHF010000004.1"/>
</dbReference>
<dbReference type="SUPFAM" id="SSF52279">
    <property type="entry name" value="Beta-D-glucan exohydrolase, C-terminal domain"/>
    <property type="match status" value="1"/>
</dbReference>
<dbReference type="STRING" id="328396.RU93_GL000622"/>